<dbReference type="PROSITE" id="PS00421">
    <property type="entry name" value="TM4_1"/>
    <property type="match status" value="1"/>
</dbReference>
<dbReference type="Proteomes" id="UP001381693">
    <property type="component" value="Unassembled WGS sequence"/>
</dbReference>
<keyword evidence="3 7" id="KW-0812">Transmembrane</keyword>
<dbReference type="EMBL" id="JAXCGZ010015488">
    <property type="protein sequence ID" value="KAK7070198.1"/>
    <property type="molecule type" value="Genomic_DNA"/>
</dbReference>
<dbReference type="Pfam" id="PF00335">
    <property type="entry name" value="Tetraspanin"/>
    <property type="match status" value="1"/>
</dbReference>
<dbReference type="SUPFAM" id="SSF48652">
    <property type="entry name" value="Tetraspanin"/>
    <property type="match status" value="1"/>
</dbReference>
<feature type="transmembrane region" description="Helical" evidence="7">
    <location>
        <begin position="192"/>
        <end position="217"/>
    </location>
</feature>
<dbReference type="PANTHER" id="PTHR19282">
    <property type="entry name" value="TETRASPANIN"/>
    <property type="match status" value="1"/>
</dbReference>
<reference evidence="8 9" key="1">
    <citation type="submission" date="2023-11" db="EMBL/GenBank/DDBJ databases">
        <title>Halocaridina rubra genome assembly.</title>
        <authorList>
            <person name="Smith C."/>
        </authorList>
    </citation>
    <scope>NUCLEOTIDE SEQUENCE [LARGE SCALE GENOMIC DNA]</scope>
    <source>
        <strain evidence="8">EP-1</strain>
        <tissue evidence="8">Whole</tissue>
    </source>
</reference>
<dbReference type="PIRSF" id="PIRSF002419">
    <property type="entry name" value="Tetraspanin"/>
    <property type="match status" value="1"/>
</dbReference>
<organism evidence="8 9">
    <name type="scientific">Halocaridina rubra</name>
    <name type="common">Hawaiian red shrimp</name>
    <dbReference type="NCBI Taxonomy" id="373956"/>
    <lineage>
        <taxon>Eukaryota</taxon>
        <taxon>Metazoa</taxon>
        <taxon>Ecdysozoa</taxon>
        <taxon>Arthropoda</taxon>
        <taxon>Crustacea</taxon>
        <taxon>Multicrustacea</taxon>
        <taxon>Malacostraca</taxon>
        <taxon>Eumalacostraca</taxon>
        <taxon>Eucarida</taxon>
        <taxon>Decapoda</taxon>
        <taxon>Pleocyemata</taxon>
        <taxon>Caridea</taxon>
        <taxon>Atyoidea</taxon>
        <taxon>Atyidae</taxon>
        <taxon>Halocaridina</taxon>
    </lineage>
</organism>
<evidence type="ECO:0000256" key="4">
    <source>
        <dbReference type="ARBA" id="ARBA00022989"/>
    </source>
</evidence>
<comment type="similarity">
    <text evidence="2 7">Belongs to the tetraspanin (TM4SF) family.</text>
</comment>
<dbReference type="PANTHER" id="PTHR19282:SF456">
    <property type="entry name" value="CD63 MOLECULE"/>
    <property type="match status" value="1"/>
</dbReference>
<evidence type="ECO:0000256" key="1">
    <source>
        <dbReference type="ARBA" id="ARBA00004141"/>
    </source>
</evidence>
<keyword evidence="5 7" id="KW-0472">Membrane</keyword>
<dbReference type="InterPro" id="IPR000301">
    <property type="entry name" value="Tetraspanin_animals"/>
</dbReference>
<evidence type="ECO:0000313" key="8">
    <source>
        <dbReference type="EMBL" id="KAK7070198.1"/>
    </source>
</evidence>
<evidence type="ECO:0000256" key="5">
    <source>
        <dbReference type="ARBA" id="ARBA00023136"/>
    </source>
</evidence>
<proteinExistence type="inferred from homology"/>
<dbReference type="PRINTS" id="PR00259">
    <property type="entry name" value="TMFOUR"/>
</dbReference>
<dbReference type="GO" id="GO:0005886">
    <property type="term" value="C:plasma membrane"/>
    <property type="evidence" value="ECO:0007669"/>
    <property type="project" value="TreeGrafter"/>
</dbReference>
<dbReference type="AlphaFoldDB" id="A0AAN8WWT9"/>
<evidence type="ECO:0000313" key="9">
    <source>
        <dbReference type="Proteomes" id="UP001381693"/>
    </source>
</evidence>
<dbReference type="InterPro" id="IPR018503">
    <property type="entry name" value="Tetraspanin_CS"/>
</dbReference>
<dbReference type="Gene3D" id="1.10.1450.10">
    <property type="entry name" value="Tetraspanin"/>
    <property type="match status" value="1"/>
</dbReference>
<comment type="caution">
    <text evidence="7">Lacks conserved residue(s) required for the propagation of feature annotation.</text>
</comment>
<evidence type="ECO:0000256" key="2">
    <source>
        <dbReference type="ARBA" id="ARBA00006840"/>
    </source>
</evidence>
<keyword evidence="4 7" id="KW-1133">Transmembrane helix</keyword>
<dbReference type="InterPro" id="IPR008952">
    <property type="entry name" value="Tetraspanin_EC2_sf"/>
</dbReference>
<sequence length="227" mass="24760">MAHICGCALIIVGAVIEARYRSYLDFISSSYLSAPCILIAVGVLIFVVGFFGCCGAIKESHCMVVTFAVLLCIIFIIQLGAGIASYVMRNEVEKFLHEQMLKSMKNYGLARPGVLKSWDIAQHEHACCGTDTYEDWRATTFGEEYNGVPDSCCKENVSGCGKDIFNKTNPSKTDINKDGCFEKLKGDFKENITVLGGVAIGIGFVQLIGVVFACCLAKSLKNQYETV</sequence>
<comment type="subcellular location">
    <subcellularLocation>
        <location evidence="1 7">Membrane</location>
        <topology evidence="1 7">Multi-pass membrane protein</topology>
    </subcellularLocation>
</comment>
<accession>A0AAN8WWT9</accession>
<feature type="disulfide bond" evidence="6">
    <location>
        <begin position="127"/>
        <end position="160"/>
    </location>
</feature>
<keyword evidence="6" id="KW-1015">Disulfide bond</keyword>
<evidence type="ECO:0000256" key="6">
    <source>
        <dbReference type="PIRSR" id="PIRSR002419-1"/>
    </source>
</evidence>
<comment type="caution">
    <text evidence="8">The sequence shown here is derived from an EMBL/GenBank/DDBJ whole genome shotgun (WGS) entry which is preliminary data.</text>
</comment>
<gene>
    <name evidence="8" type="ORF">SK128_027811</name>
</gene>
<feature type="transmembrane region" description="Helical" evidence="7">
    <location>
        <begin position="64"/>
        <end position="88"/>
    </location>
</feature>
<evidence type="ECO:0000256" key="3">
    <source>
        <dbReference type="ARBA" id="ARBA00022692"/>
    </source>
</evidence>
<evidence type="ECO:0000256" key="7">
    <source>
        <dbReference type="RuleBase" id="RU361218"/>
    </source>
</evidence>
<keyword evidence="9" id="KW-1185">Reference proteome</keyword>
<name>A0AAN8WWT9_HALRR</name>
<feature type="transmembrane region" description="Helical" evidence="7">
    <location>
        <begin position="37"/>
        <end position="57"/>
    </location>
</feature>
<protein>
    <recommendedName>
        <fullName evidence="7">Tetraspanin</fullName>
    </recommendedName>
</protein>
<dbReference type="InterPro" id="IPR018499">
    <property type="entry name" value="Tetraspanin/Peripherin"/>
</dbReference>